<gene>
    <name evidence="4" type="ORF">G8770_22460</name>
</gene>
<dbReference type="GO" id="GO:0010181">
    <property type="term" value="F:FMN binding"/>
    <property type="evidence" value="ECO:0007669"/>
    <property type="project" value="InterPro"/>
</dbReference>
<dbReference type="SUPFAM" id="SSF46785">
    <property type="entry name" value="Winged helix' DNA-binding domain"/>
    <property type="match status" value="1"/>
</dbReference>
<comment type="similarity">
    <text evidence="1">Belongs to the non-flavoprotein flavin reductase family.</text>
</comment>
<dbReference type="Pfam" id="PF01613">
    <property type="entry name" value="Flavin_Reduct"/>
    <property type="match status" value="1"/>
</dbReference>
<keyword evidence="5" id="KW-1185">Reference proteome</keyword>
<keyword evidence="2" id="KW-0560">Oxidoreductase</keyword>
<evidence type="ECO:0000313" key="5">
    <source>
        <dbReference type="Proteomes" id="UP000787472"/>
    </source>
</evidence>
<dbReference type="PANTHER" id="PTHR30466:SF11">
    <property type="entry name" value="FLAVIN-DEPENDENT MONOOXYGENASE, REDUCTASE SUBUNIT HSAB"/>
    <property type="match status" value="1"/>
</dbReference>
<dbReference type="InterPro" id="IPR036390">
    <property type="entry name" value="WH_DNA-bd_sf"/>
</dbReference>
<dbReference type="InterPro" id="IPR050268">
    <property type="entry name" value="NADH-dep_flavin_reductase"/>
</dbReference>
<dbReference type="EMBL" id="JAAONZ010000028">
    <property type="protein sequence ID" value="NHO68324.1"/>
    <property type="molecule type" value="Genomic_DNA"/>
</dbReference>
<dbReference type="Gene3D" id="2.30.110.10">
    <property type="entry name" value="Electron Transport, Fmn-binding Protein, Chain A"/>
    <property type="match status" value="1"/>
</dbReference>
<evidence type="ECO:0000313" key="4">
    <source>
        <dbReference type="EMBL" id="NHO68324.1"/>
    </source>
</evidence>
<organism evidence="4 5">
    <name type="scientific">Pseudomaricurvus hydrocarbonicus</name>
    <dbReference type="NCBI Taxonomy" id="1470433"/>
    <lineage>
        <taxon>Bacteria</taxon>
        <taxon>Pseudomonadati</taxon>
        <taxon>Pseudomonadota</taxon>
        <taxon>Gammaproteobacteria</taxon>
        <taxon>Cellvibrionales</taxon>
        <taxon>Cellvibrionaceae</taxon>
        <taxon>Pseudomaricurvus</taxon>
    </lineage>
</organism>
<sequence>MTTQTSTQAAPFENGPRFDGRALRNAFGSFATGVTIVTTAGSDGADIGLTANSFSSVSLDPPMVLWSLAKTSMNMEAFCQSEYFAVHILSADQEDLSTRFASKVEDRFSGLALDRGPDGIPMLQECMARFACKVAYQYEGGDHVIFVGEIVDFNHSAQKPLLFHGGRYGMLLPKQIDTSEDVSSNLSSDDLLYQVSNAYFRTRHSVINELNRHNWTAEEYAVLSIIAREDGLCMPEIVARSEEVRGQAISATIVQSLIARGLLCEDESSDGKTGFKLTFEGKIAVMELISIRKASEAAVQSGLDPSEVQLLKHLLARLEYSPAQ</sequence>
<evidence type="ECO:0000259" key="3">
    <source>
        <dbReference type="SMART" id="SM00903"/>
    </source>
</evidence>
<protein>
    <recommendedName>
        <fullName evidence="3">Flavin reductase like domain-containing protein</fullName>
    </recommendedName>
</protein>
<name>A0A9E5MQ62_9GAMM</name>
<evidence type="ECO:0000256" key="1">
    <source>
        <dbReference type="ARBA" id="ARBA00008898"/>
    </source>
</evidence>
<evidence type="ECO:0000256" key="2">
    <source>
        <dbReference type="ARBA" id="ARBA00023002"/>
    </source>
</evidence>
<dbReference type="InterPro" id="IPR002563">
    <property type="entry name" value="Flavin_Rdtase-like_dom"/>
</dbReference>
<reference evidence="4" key="1">
    <citation type="submission" date="2020-03" db="EMBL/GenBank/DDBJ databases">
        <authorList>
            <person name="Guo F."/>
        </authorList>
    </citation>
    <scope>NUCLEOTIDE SEQUENCE</scope>
    <source>
        <strain evidence="4">JCM 30134</strain>
    </source>
</reference>
<dbReference type="InterPro" id="IPR036388">
    <property type="entry name" value="WH-like_DNA-bd_sf"/>
</dbReference>
<proteinExistence type="inferred from homology"/>
<dbReference type="GO" id="GO:0042602">
    <property type="term" value="F:riboflavin reductase (NADPH) activity"/>
    <property type="evidence" value="ECO:0007669"/>
    <property type="project" value="TreeGrafter"/>
</dbReference>
<dbReference type="InterPro" id="IPR012349">
    <property type="entry name" value="Split_barrel_FMN-bd"/>
</dbReference>
<accession>A0A9E5MQ62</accession>
<dbReference type="PANTHER" id="PTHR30466">
    <property type="entry name" value="FLAVIN REDUCTASE"/>
    <property type="match status" value="1"/>
</dbReference>
<feature type="domain" description="Flavin reductase like" evidence="3">
    <location>
        <begin position="27"/>
        <end position="170"/>
    </location>
</feature>
<dbReference type="SMART" id="SM00903">
    <property type="entry name" value="Flavin_Reduct"/>
    <property type="match status" value="1"/>
</dbReference>
<dbReference type="SUPFAM" id="SSF50475">
    <property type="entry name" value="FMN-binding split barrel"/>
    <property type="match status" value="1"/>
</dbReference>
<comment type="caution">
    <text evidence="4">The sequence shown here is derived from an EMBL/GenBank/DDBJ whole genome shotgun (WGS) entry which is preliminary data.</text>
</comment>
<dbReference type="RefSeq" id="WP_167192224.1">
    <property type="nucleotide sequence ID" value="NZ_JAAONZ010000028.1"/>
</dbReference>
<dbReference type="Gene3D" id="1.10.10.10">
    <property type="entry name" value="Winged helix-like DNA-binding domain superfamily/Winged helix DNA-binding domain"/>
    <property type="match status" value="1"/>
</dbReference>
<dbReference type="AlphaFoldDB" id="A0A9E5MQ62"/>
<dbReference type="Proteomes" id="UP000787472">
    <property type="component" value="Unassembled WGS sequence"/>
</dbReference>